<keyword evidence="3" id="KW-1185">Reference proteome</keyword>
<keyword evidence="1" id="KW-0732">Signal</keyword>
<dbReference type="PANTHER" id="PTHR35567">
    <property type="entry name" value="MALATE DEHYDROGENASE (AFU_ORTHOLOGUE AFUA_2G13800)"/>
    <property type="match status" value="1"/>
</dbReference>
<feature type="signal peptide" evidence="1">
    <location>
        <begin position="1"/>
        <end position="18"/>
    </location>
</feature>
<dbReference type="RefSeq" id="XP_043121535.1">
    <property type="nucleotide sequence ID" value="XM_043265600.1"/>
</dbReference>
<dbReference type="OrthoDB" id="1859733at2759"/>
<evidence type="ECO:0000313" key="3">
    <source>
        <dbReference type="Proteomes" id="UP000710440"/>
    </source>
</evidence>
<dbReference type="Pfam" id="PF11937">
    <property type="entry name" value="DUF3455"/>
    <property type="match status" value="1"/>
</dbReference>
<dbReference type="InterPro" id="IPR021851">
    <property type="entry name" value="DUF3455"/>
</dbReference>
<accession>A0A9P3EYN2</accession>
<organism evidence="2 3">
    <name type="scientific">Aspergillus viridinutans</name>
    <dbReference type="NCBI Taxonomy" id="75553"/>
    <lineage>
        <taxon>Eukaryota</taxon>
        <taxon>Fungi</taxon>
        <taxon>Dikarya</taxon>
        <taxon>Ascomycota</taxon>
        <taxon>Pezizomycotina</taxon>
        <taxon>Eurotiomycetes</taxon>
        <taxon>Eurotiomycetidae</taxon>
        <taxon>Eurotiales</taxon>
        <taxon>Aspergillaceae</taxon>
        <taxon>Aspergillus</taxon>
        <taxon>Aspergillus subgen. Fumigati</taxon>
    </lineage>
</organism>
<dbReference type="PANTHER" id="PTHR35567:SF1">
    <property type="entry name" value="CONSERVED FUNGAL PROTEIN (AFU_ORTHOLOGUE AFUA_1G14230)"/>
    <property type="match status" value="1"/>
</dbReference>
<gene>
    <name evidence="2" type="ORF">Aspvir_000465</name>
</gene>
<feature type="chain" id="PRO_5040464904" description="Malate dehydrogenase" evidence="1">
    <location>
        <begin position="19"/>
        <end position="251"/>
    </location>
</feature>
<reference evidence="2 3" key="1">
    <citation type="submission" date="2021-02" db="EMBL/GenBank/DDBJ databases">
        <title>Pan-genome distribution and transcriptional activeness of fungal secondary metabolism genes in Aspergillus section Fumigati.</title>
        <authorList>
            <person name="Takahashi H."/>
            <person name="Umemura M."/>
            <person name="Ninomiya A."/>
            <person name="Kusuya Y."/>
            <person name="Urayama S."/>
            <person name="Shimizu M."/>
            <person name="Watanabe A."/>
            <person name="Kamei K."/>
            <person name="Yaguchi T."/>
            <person name="Hagiwara D."/>
        </authorList>
    </citation>
    <scope>NUCLEOTIDE SEQUENCE [LARGE SCALE GENOMIC DNA]</scope>
    <source>
        <strain evidence="2 3">IFM 47045</strain>
    </source>
</reference>
<sequence length="251" mass="27052">MYFLTSICIFLAINVAEASPLVYGNRVLTEDFVKITKALDGIQIENCVDFNPTLPLSDTEPALPAPSHGLKLKYVALGRGTQNYTCSSPDGSASPVAVGAVATLFDASCLVSHSPTILHELPSAMNKVSTDALGLFAMLLGQMTSRTSSGLILGEHYFTGTGAPMFDLRIGGHKDWLQAKKGSSVPAPSHLSNHSKDDDHNVPWLKLGFADGLGIREVYRIHTSGGQPPTSCKGQNERFEVEYAAEYWFYG</sequence>
<dbReference type="GeneID" id="66928447"/>
<name>A0A9P3EYN2_ASPVI</name>
<comment type="caution">
    <text evidence="2">The sequence shown here is derived from an EMBL/GenBank/DDBJ whole genome shotgun (WGS) entry which is preliminary data.</text>
</comment>
<proteinExistence type="predicted"/>
<evidence type="ECO:0000313" key="2">
    <source>
        <dbReference type="EMBL" id="GIJ98348.1"/>
    </source>
</evidence>
<dbReference type="Proteomes" id="UP000710440">
    <property type="component" value="Unassembled WGS sequence"/>
</dbReference>
<dbReference type="AlphaFoldDB" id="A0A9P3EYN2"/>
<dbReference type="EMBL" id="BOPL01000001">
    <property type="protein sequence ID" value="GIJ98348.1"/>
    <property type="molecule type" value="Genomic_DNA"/>
</dbReference>
<protein>
    <recommendedName>
        <fullName evidence="4">Malate dehydrogenase</fullName>
    </recommendedName>
</protein>
<evidence type="ECO:0008006" key="4">
    <source>
        <dbReference type="Google" id="ProtNLM"/>
    </source>
</evidence>
<evidence type="ECO:0000256" key="1">
    <source>
        <dbReference type="SAM" id="SignalP"/>
    </source>
</evidence>